<dbReference type="EMBL" id="JAPEIS010000015">
    <property type="protein sequence ID" value="KAJ8059301.1"/>
    <property type="molecule type" value="Genomic_DNA"/>
</dbReference>
<accession>A0A9X0AAN2</accession>
<dbReference type="InterPro" id="IPR011611">
    <property type="entry name" value="PfkB_dom"/>
</dbReference>
<sequence>MAQQSEKGQTDVEDRPLLTTLGMCILDDIYFPDGEVKSRVLGGSGVYSILGARIFLRGENAKKLSWLIRAGNAFPKEIEDRLQSWGTGLVIEKSEGDGVECTRGELRYSRGLNGEGGGNLEFESKTFKYIDGPYRIEPQHLAPYHDLLNSRAYHFLTSPIATLTQVPELLNMRHGRGIQDTPLIIWEPLPATAEFLELENCMNALKVVDIFSPNHIELASFFGFDKSPDPFPRSVIEHLGNKIVQRGIGRDGKGTIVIRCGPEGCCVWHRKQGKWIWIEPYWVGEEGKDIVVDATGAGNAFLGGFAVGWERSDGNEMVGCVFGGVSAGVVCEKVGVPVLDRGVESGVGNDMELWNGGDVKVKLEGYLERLVGKGIVRGFLGNYAWN</sequence>
<comment type="caution">
    <text evidence="2">The sequence shown here is derived from an EMBL/GenBank/DDBJ whole genome shotgun (WGS) entry which is preliminary data.</text>
</comment>
<dbReference type="Gene3D" id="3.40.1190.20">
    <property type="match status" value="1"/>
</dbReference>
<reference evidence="2" key="1">
    <citation type="submission" date="2022-11" db="EMBL/GenBank/DDBJ databases">
        <title>Genome Resource of Sclerotinia nivalis Strain SnTB1, a Plant Pathogen Isolated from American Ginseng.</title>
        <authorList>
            <person name="Fan S."/>
        </authorList>
    </citation>
    <scope>NUCLEOTIDE SEQUENCE</scope>
    <source>
        <strain evidence="2">SnTB1</strain>
    </source>
</reference>
<evidence type="ECO:0000259" key="1">
    <source>
        <dbReference type="Pfam" id="PF00294"/>
    </source>
</evidence>
<proteinExistence type="predicted"/>
<dbReference type="Pfam" id="PF00294">
    <property type="entry name" value="PfkB"/>
    <property type="match status" value="1"/>
</dbReference>
<dbReference type="PANTHER" id="PTHR47098">
    <property type="entry name" value="PROTEIN MAK32"/>
    <property type="match status" value="1"/>
</dbReference>
<dbReference type="PANTHER" id="PTHR47098:SF1">
    <property type="entry name" value="PFKB FAMILY CARBOHYDRATE KINASE SUPERFAMILY (AFU_ORTHOLOGUE AFUA_4G09500)"/>
    <property type="match status" value="1"/>
</dbReference>
<evidence type="ECO:0000313" key="2">
    <source>
        <dbReference type="EMBL" id="KAJ8059301.1"/>
    </source>
</evidence>
<dbReference type="SUPFAM" id="SSF53613">
    <property type="entry name" value="Ribokinase-like"/>
    <property type="match status" value="1"/>
</dbReference>
<feature type="domain" description="Carbohydrate kinase PfkB" evidence="1">
    <location>
        <begin position="197"/>
        <end position="335"/>
    </location>
</feature>
<keyword evidence="3" id="KW-1185">Reference proteome</keyword>
<evidence type="ECO:0000313" key="3">
    <source>
        <dbReference type="Proteomes" id="UP001152300"/>
    </source>
</evidence>
<gene>
    <name evidence="2" type="ORF">OCU04_012265</name>
</gene>
<organism evidence="2 3">
    <name type="scientific">Sclerotinia nivalis</name>
    <dbReference type="NCBI Taxonomy" id="352851"/>
    <lineage>
        <taxon>Eukaryota</taxon>
        <taxon>Fungi</taxon>
        <taxon>Dikarya</taxon>
        <taxon>Ascomycota</taxon>
        <taxon>Pezizomycotina</taxon>
        <taxon>Leotiomycetes</taxon>
        <taxon>Helotiales</taxon>
        <taxon>Sclerotiniaceae</taxon>
        <taxon>Sclerotinia</taxon>
    </lineage>
</organism>
<protein>
    <recommendedName>
        <fullName evidence="1">Carbohydrate kinase PfkB domain-containing protein</fullName>
    </recommendedName>
</protein>
<dbReference type="AlphaFoldDB" id="A0A9X0AAN2"/>
<dbReference type="OrthoDB" id="497927at2759"/>
<dbReference type="InterPro" id="IPR029056">
    <property type="entry name" value="Ribokinase-like"/>
</dbReference>
<name>A0A9X0AAN2_9HELO</name>
<dbReference type="Proteomes" id="UP001152300">
    <property type="component" value="Unassembled WGS sequence"/>
</dbReference>